<dbReference type="InterPro" id="IPR036942">
    <property type="entry name" value="Beta-barrel_TonB_sf"/>
</dbReference>
<dbReference type="Pfam" id="PF07715">
    <property type="entry name" value="Plug"/>
    <property type="match status" value="1"/>
</dbReference>
<dbReference type="Gene3D" id="2.40.170.20">
    <property type="entry name" value="TonB-dependent receptor, beta-barrel domain"/>
    <property type="match status" value="1"/>
</dbReference>
<keyword evidence="4 10" id="KW-0812">Transmembrane</keyword>
<dbReference type="NCBIfam" id="TIGR01414">
    <property type="entry name" value="autotrans_barl"/>
    <property type="match status" value="1"/>
</dbReference>
<evidence type="ECO:0000259" key="12">
    <source>
        <dbReference type="PROSITE" id="PS51208"/>
    </source>
</evidence>
<evidence type="ECO:0000256" key="1">
    <source>
        <dbReference type="ARBA" id="ARBA00004571"/>
    </source>
</evidence>
<dbReference type="EMBL" id="DVNI01000132">
    <property type="protein sequence ID" value="HIU64900.1"/>
    <property type="molecule type" value="Genomic_DNA"/>
</dbReference>
<dbReference type="Proteomes" id="UP000824099">
    <property type="component" value="Unassembled WGS sequence"/>
</dbReference>
<dbReference type="GO" id="GO:0009279">
    <property type="term" value="C:cell outer membrane"/>
    <property type="evidence" value="ECO:0007669"/>
    <property type="project" value="UniProtKB-SubCell"/>
</dbReference>
<evidence type="ECO:0000256" key="6">
    <source>
        <dbReference type="ARBA" id="ARBA00023077"/>
    </source>
</evidence>
<dbReference type="SUPFAM" id="SSF103515">
    <property type="entry name" value="Autotransporter"/>
    <property type="match status" value="1"/>
</dbReference>
<dbReference type="PANTHER" id="PTHR30069:SF29">
    <property type="entry name" value="HEMOGLOBIN AND HEMOGLOBIN-HAPTOGLOBIN-BINDING PROTEIN 1-RELATED"/>
    <property type="match status" value="1"/>
</dbReference>
<proteinExistence type="inferred from homology"/>
<evidence type="ECO:0000256" key="8">
    <source>
        <dbReference type="ARBA" id="ARBA00023170"/>
    </source>
</evidence>
<organism evidence="13 14">
    <name type="scientific">Candidatus Avacidaminococcus intestinavium</name>
    <dbReference type="NCBI Taxonomy" id="2840684"/>
    <lineage>
        <taxon>Bacteria</taxon>
        <taxon>Bacillati</taxon>
        <taxon>Bacillota</taxon>
        <taxon>Negativicutes</taxon>
        <taxon>Acidaminococcales</taxon>
        <taxon>Acidaminococcaceae</taxon>
        <taxon>Acidaminococcaceae incertae sedis</taxon>
        <taxon>Candidatus Avacidaminococcus</taxon>
    </lineage>
</organism>
<evidence type="ECO:0000256" key="4">
    <source>
        <dbReference type="ARBA" id="ARBA00022692"/>
    </source>
</evidence>
<dbReference type="InterPro" id="IPR039426">
    <property type="entry name" value="TonB-dep_rcpt-like"/>
</dbReference>
<dbReference type="InterPro" id="IPR000531">
    <property type="entry name" value="Beta-barrel_TonB"/>
</dbReference>
<evidence type="ECO:0000256" key="3">
    <source>
        <dbReference type="ARBA" id="ARBA00022452"/>
    </source>
</evidence>
<dbReference type="PROSITE" id="PS52016">
    <property type="entry name" value="TONB_DEPENDENT_REC_3"/>
    <property type="match status" value="1"/>
</dbReference>
<comment type="caution">
    <text evidence="13">The sequence shown here is derived from an EMBL/GenBank/DDBJ whole genome shotgun (WGS) entry which is preliminary data.</text>
</comment>
<evidence type="ECO:0000256" key="11">
    <source>
        <dbReference type="RuleBase" id="RU003357"/>
    </source>
</evidence>
<dbReference type="GO" id="GO:0044718">
    <property type="term" value="P:siderophore transmembrane transport"/>
    <property type="evidence" value="ECO:0007669"/>
    <property type="project" value="TreeGrafter"/>
</dbReference>
<dbReference type="PRINTS" id="PR01484">
    <property type="entry name" value="PRTACTNFAMLY"/>
</dbReference>
<comment type="subcellular location">
    <subcellularLocation>
        <location evidence="1 10">Cell outer membrane</location>
        <topology evidence="1 10">Multi-pass membrane protein</topology>
    </subcellularLocation>
</comment>
<gene>
    <name evidence="13" type="ORF">IAB06_07705</name>
</gene>
<keyword evidence="8 13" id="KW-0675">Receptor</keyword>
<evidence type="ECO:0000256" key="5">
    <source>
        <dbReference type="ARBA" id="ARBA00022729"/>
    </source>
</evidence>
<keyword evidence="2 10" id="KW-0813">Transport</keyword>
<evidence type="ECO:0000313" key="14">
    <source>
        <dbReference type="Proteomes" id="UP000824099"/>
    </source>
</evidence>
<dbReference type="PANTHER" id="PTHR30069">
    <property type="entry name" value="TONB-DEPENDENT OUTER MEMBRANE RECEPTOR"/>
    <property type="match status" value="1"/>
</dbReference>
<evidence type="ECO:0000256" key="7">
    <source>
        <dbReference type="ARBA" id="ARBA00023136"/>
    </source>
</evidence>
<dbReference type="AlphaFoldDB" id="A0A9D1MQR3"/>
<keyword evidence="9 10" id="KW-0998">Cell outer membrane</keyword>
<protein>
    <submittedName>
        <fullName evidence="13">TonB-dependent receptor</fullName>
    </submittedName>
</protein>
<evidence type="ECO:0000313" key="13">
    <source>
        <dbReference type="EMBL" id="HIU64900.1"/>
    </source>
</evidence>
<keyword evidence="3 10" id="KW-1134">Transmembrane beta strand</keyword>
<keyword evidence="5" id="KW-0732">Signal</keyword>
<dbReference type="InterPro" id="IPR012910">
    <property type="entry name" value="Plug_dom"/>
</dbReference>
<dbReference type="Gene3D" id="2.40.128.130">
    <property type="entry name" value="Autotransporter beta-domain"/>
    <property type="match status" value="1"/>
</dbReference>
<dbReference type="InterPro" id="IPR005546">
    <property type="entry name" value="Autotransporte_beta"/>
</dbReference>
<reference evidence="13" key="2">
    <citation type="journal article" date="2021" name="PeerJ">
        <title>Extensive microbial diversity within the chicken gut microbiome revealed by metagenomics and culture.</title>
        <authorList>
            <person name="Gilroy R."/>
            <person name="Ravi A."/>
            <person name="Getino M."/>
            <person name="Pursley I."/>
            <person name="Horton D.L."/>
            <person name="Alikhan N.F."/>
            <person name="Baker D."/>
            <person name="Gharbi K."/>
            <person name="Hall N."/>
            <person name="Watson M."/>
            <person name="Adriaenssens E.M."/>
            <person name="Foster-Nyarko E."/>
            <person name="Jarju S."/>
            <person name="Secka A."/>
            <person name="Antonio M."/>
            <person name="Oren A."/>
            <person name="Chaudhuri R.R."/>
            <person name="La Ragione R."/>
            <person name="Hildebrand F."/>
            <person name="Pallen M.J."/>
        </authorList>
    </citation>
    <scope>NUCLEOTIDE SEQUENCE</scope>
    <source>
        <strain evidence="13">CHK160-1198</strain>
    </source>
</reference>
<sequence length="1055" mass="118158">MKAFGQMFGMVSIDATAGYGRRANNSYNGVQIGYDKLLGKNFYNGKIYTGFYFTKIDGDSHTTTGNGEQNSYGIGLYSSWVGNKGHYLDAAINAAKLKNDYYFTGNTGDGTIGQVKGNSNTWGYGLGLQYGKRNEFNQDGWFWEPSASFFLGHVDENSYTLGNGLAINEKGYDTAIGKLGLKAGKDFGDKAHVYTGISYGKEFAGGQDVHQSYGSQTGKILTTGGNDTWWEWSVGAKAKISPTGIFTLDYIKTTGSDLGNEWSINGGFNWSWGGFSPVKAKQAKVAGETTQSFAKAQTPTVVLGMPQVDNITVPQLGGATTVVVENSNDNNNTINNANTENTYVASSAPATTSTDGNLNIFDLGGLTVEAQRPDWEKNLSPGQVSVIYPKAFEGEQKNLPELLDRVPGLFIQRVNGVGHYTVARMRGSTAAQVSVFVDGVMMNLTGDAAVNLSAIPAENIERIEVYRGYVPARFAGAPMGGVINIITKKPTEGHGHIRQGVRSYGGYTADYEYSMPLGSGSLMATYSRDIWQGDFDFTYPSYNWDGTSEEFNRRSNGYQNNNGMLKWQDEHWTVKATWKKMHEELAVGMVNKYLAYNTKYDYLDRYLDLNYKEILIGHRNTIGNLDYGWHLAYVDSEKHYVNTGAYRLIEDSANNTKPENIYKVTENSYLPGQLWGNYHSKKWNGNLNLSMKMGTNHMIELNADFTRETMNANGNRWDLTQEAIDQQTGATYRVRKMLSKYNNREYHLTLQDTITLNDDGDFKLTPILRADKVEIEGLGGAWANEDNRWKYSGALALQKQINKQWSFKTSWGTYNRHPNFYEIFGDGGFIGQNYGFTTGGTKGMGLWESGRQFDFSLNWQGKIAKADTDTILTYYKRRAENQMILWTPRGGNGLSFYAPTSALDSYGIELSHNMKWQRLNISLAATWQKSNDISDKVTHNWGPTGSSFVPEWVINARMDYLFPGDKLNIFGEYSYTDREVLAGDDSNDDTYYRKAYSVVNLGVKYKFDKAWRLNVGVNDIFDKGKDVFIVSRSYHYANTYPLVGRMYYTTLEYSF</sequence>
<name>A0A9D1MQR3_9FIRM</name>
<keyword evidence="7 10" id="KW-0472">Membrane</keyword>
<feature type="domain" description="Autotransporter" evidence="12">
    <location>
        <begin position="1"/>
        <end position="272"/>
    </location>
</feature>
<evidence type="ECO:0000256" key="9">
    <source>
        <dbReference type="ARBA" id="ARBA00023237"/>
    </source>
</evidence>
<evidence type="ECO:0000256" key="10">
    <source>
        <dbReference type="PROSITE-ProRule" id="PRU01360"/>
    </source>
</evidence>
<dbReference type="Gene3D" id="2.170.130.10">
    <property type="entry name" value="TonB-dependent receptor, plug domain"/>
    <property type="match status" value="1"/>
</dbReference>
<dbReference type="Pfam" id="PF00593">
    <property type="entry name" value="TonB_dep_Rec_b-barrel"/>
    <property type="match status" value="1"/>
</dbReference>
<dbReference type="Pfam" id="PF03797">
    <property type="entry name" value="Autotransporter"/>
    <property type="match status" value="1"/>
</dbReference>
<dbReference type="SUPFAM" id="SSF56935">
    <property type="entry name" value="Porins"/>
    <property type="match status" value="1"/>
</dbReference>
<dbReference type="InterPro" id="IPR037066">
    <property type="entry name" value="Plug_dom_sf"/>
</dbReference>
<dbReference type="InterPro" id="IPR006315">
    <property type="entry name" value="OM_autotransptr_brl_dom"/>
</dbReference>
<dbReference type="PROSITE" id="PS51208">
    <property type="entry name" value="AUTOTRANSPORTER"/>
    <property type="match status" value="1"/>
</dbReference>
<dbReference type="GO" id="GO:0015344">
    <property type="term" value="F:siderophore uptake transmembrane transporter activity"/>
    <property type="evidence" value="ECO:0007669"/>
    <property type="project" value="TreeGrafter"/>
</dbReference>
<dbReference type="InterPro" id="IPR003991">
    <property type="entry name" value="Pertactin_virulence_factor"/>
</dbReference>
<accession>A0A9D1MQR3</accession>
<comment type="similarity">
    <text evidence="10 11">Belongs to the TonB-dependent receptor family.</text>
</comment>
<dbReference type="SMART" id="SM00869">
    <property type="entry name" value="Autotransporter"/>
    <property type="match status" value="1"/>
</dbReference>
<dbReference type="InterPro" id="IPR036709">
    <property type="entry name" value="Autotransporte_beta_dom_sf"/>
</dbReference>
<evidence type="ECO:0000256" key="2">
    <source>
        <dbReference type="ARBA" id="ARBA00022448"/>
    </source>
</evidence>
<reference evidence="13" key="1">
    <citation type="submission" date="2020-10" db="EMBL/GenBank/DDBJ databases">
        <authorList>
            <person name="Gilroy R."/>
        </authorList>
    </citation>
    <scope>NUCLEOTIDE SEQUENCE</scope>
    <source>
        <strain evidence="13">CHK160-1198</strain>
    </source>
</reference>
<keyword evidence="6 11" id="KW-0798">TonB box</keyword>